<evidence type="ECO:0000313" key="6">
    <source>
        <dbReference type="EMBL" id="OJX59416.1"/>
    </source>
</evidence>
<dbReference type="InterPro" id="IPR036465">
    <property type="entry name" value="vWFA_dom_sf"/>
</dbReference>
<dbReference type="GO" id="GO:0016020">
    <property type="term" value="C:membrane"/>
    <property type="evidence" value="ECO:0007669"/>
    <property type="project" value="UniProtKB-UniRule"/>
</dbReference>
<evidence type="ECO:0000256" key="3">
    <source>
        <dbReference type="SAM" id="SignalP"/>
    </source>
</evidence>
<name>A0A1M3L2R8_9BACT</name>
<evidence type="ECO:0000259" key="4">
    <source>
        <dbReference type="PROSITE" id="PS50234"/>
    </source>
</evidence>
<dbReference type="STRING" id="1895771.BGO89_03095"/>
<feature type="domain" description="OmpA-like" evidence="5">
    <location>
        <begin position="357"/>
        <end position="470"/>
    </location>
</feature>
<feature type="compositionally biased region" description="Polar residues" evidence="2">
    <location>
        <begin position="441"/>
        <end position="462"/>
    </location>
</feature>
<dbReference type="Gene3D" id="3.40.50.410">
    <property type="entry name" value="von Willebrand factor, type A domain"/>
    <property type="match status" value="1"/>
</dbReference>
<dbReference type="CDD" id="cd00198">
    <property type="entry name" value="vWFA"/>
    <property type="match status" value="1"/>
</dbReference>
<dbReference type="EMBL" id="MKVH01000013">
    <property type="protein sequence ID" value="OJX59416.1"/>
    <property type="molecule type" value="Genomic_DNA"/>
</dbReference>
<sequence length="470" mass="50554">MGPRKTFSMLTTCLMLCGAALSAHAAGSGSGSMHALFSGGQALEPVRAMLNNGQAKFQIVDKRILPEKTEVEVVLTDAQGRTIGGYAPPYISSGIDARLLWKDFVASGLALPSSPDQLTIREERKAMNESFAVAFVLDHSPSMTVPRALRMQRAIQQALTTFNENDYASVVKFTGRVTTEVPVTKSREEYLGKFKTNGLNLRSDGTAIYDATREGIAQISSIPNSKRVVIVFTDGEDNSSSAGLDDVVKDALAANAQVFSVTYGVNNDEPLVKLANATGGRVHRLHDVGDFDRVFLGIYNSLRHTYVVSVDTKAERRQEEIQTAVTSFASAGMSTVRASEVMALMPKEHVQIAPQSAADQALVVNVDLNFADANNVSPADVPLLDSVATVLIQRNDLSLEILGSADAVNSTEDNATAHRRAQAIRDVLVRRGVHPSRVQGFGNTKTQPANTAPAQVGSGQRKTTFVFTKM</sequence>
<dbReference type="AlphaFoldDB" id="A0A1M3L2R8"/>
<keyword evidence="3" id="KW-0732">Signal</keyword>
<evidence type="ECO:0000256" key="2">
    <source>
        <dbReference type="SAM" id="MobiDB-lite"/>
    </source>
</evidence>
<reference evidence="6 7" key="1">
    <citation type="submission" date="2016-09" db="EMBL/GenBank/DDBJ databases">
        <title>Genome-resolved meta-omics ties microbial dynamics to process performance in biotechnology for thiocyanate degradation.</title>
        <authorList>
            <person name="Kantor R.S."/>
            <person name="Huddy R.J."/>
            <person name="Iyer R."/>
            <person name="Thomas B.C."/>
            <person name="Brown C.T."/>
            <person name="Anantharaman K."/>
            <person name="Tringe S."/>
            <person name="Hettich R.L."/>
            <person name="Harrison S.T."/>
            <person name="Banfield J.F."/>
        </authorList>
    </citation>
    <scope>NUCLEOTIDE SEQUENCE [LARGE SCALE GENOMIC DNA]</scope>
    <source>
        <strain evidence="6">59-99</strain>
    </source>
</reference>
<dbReference type="Pfam" id="PF00691">
    <property type="entry name" value="OmpA"/>
    <property type="match status" value="1"/>
</dbReference>
<evidence type="ECO:0000313" key="7">
    <source>
        <dbReference type="Proteomes" id="UP000184233"/>
    </source>
</evidence>
<evidence type="ECO:0008006" key="8">
    <source>
        <dbReference type="Google" id="ProtNLM"/>
    </source>
</evidence>
<comment type="caution">
    <text evidence="6">The sequence shown here is derived from an EMBL/GenBank/DDBJ whole genome shotgun (WGS) entry which is preliminary data.</text>
</comment>
<proteinExistence type="predicted"/>
<dbReference type="SUPFAM" id="SSF103088">
    <property type="entry name" value="OmpA-like"/>
    <property type="match status" value="1"/>
</dbReference>
<evidence type="ECO:0000256" key="1">
    <source>
        <dbReference type="PROSITE-ProRule" id="PRU00473"/>
    </source>
</evidence>
<dbReference type="InterPro" id="IPR006665">
    <property type="entry name" value="OmpA-like"/>
</dbReference>
<dbReference type="InterPro" id="IPR036737">
    <property type="entry name" value="OmpA-like_sf"/>
</dbReference>
<keyword evidence="1" id="KW-0472">Membrane</keyword>
<dbReference type="PROSITE" id="PS51123">
    <property type="entry name" value="OMPA_2"/>
    <property type="match status" value="1"/>
</dbReference>
<protein>
    <recommendedName>
        <fullName evidence="8">VWFA domain-containing protein</fullName>
    </recommendedName>
</protein>
<dbReference type="Proteomes" id="UP000184233">
    <property type="component" value="Unassembled WGS sequence"/>
</dbReference>
<organism evidence="6 7">
    <name type="scientific">Candidatus Kapaibacterium thiocyanatum</name>
    <dbReference type="NCBI Taxonomy" id="1895771"/>
    <lineage>
        <taxon>Bacteria</taxon>
        <taxon>Pseudomonadati</taxon>
        <taxon>Candidatus Kapaibacteriota</taxon>
        <taxon>Candidatus Kapaibacteriia</taxon>
        <taxon>Candidatus Kapaibacteriales</taxon>
        <taxon>Candidatus Kapaibacteriaceae</taxon>
        <taxon>Candidatus Kapaibacterium</taxon>
    </lineage>
</organism>
<feature type="signal peptide" evidence="3">
    <location>
        <begin position="1"/>
        <end position="25"/>
    </location>
</feature>
<dbReference type="PROSITE" id="PS50234">
    <property type="entry name" value="VWFA"/>
    <property type="match status" value="1"/>
</dbReference>
<feature type="region of interest" description="Disordered" evidence="2">
    <location>
        <begin position="437"/>
        <end position="462"/>
    </location>
</feature>
<dbReference type="SMART" id="SM00327">
    <property type="entry name" value="VWA"/>
    <property type="match status" value="1"/>
</dbReference>
<gene>
    <name evidence="6" type="ORF">BGO89_03095</name>
</gene>
<dbReference type="SUPFAM" id="SSF53300">
    <property type="entry name" value="vWA-like"/>
    <property type="match status" value="1"/>
</dbReference>
<dbReference type="InterPro" id="IPR002035">
    <property type="entry name" value="VWF_A"/>
</dbReference>
<dbReference type="Pfam" id="PF00092">
    <property type="entry name" value="VWA"/>
    <property type="match status" value="1"/>
</dbReference>
<feature type="domain" description="VWFA" evidence="4">
    <location>
        <begin position="132"/>
        <end position="302"/>
    </location>
</feature>
<dbReference type="Gene3D" id="3.30.1330.60">
    <property type="entry name" value="OmpA-like domain"/>
    <property type="match status" value="1"/>
</dbReference>
<accession>A0A1M3L2R8</accession>
<evidence type="ECO:0000259" key="5">
    <source>
        <dbReference type="PROSITE" id="PS51123"/>
    </source>
</evidence>
<feature type="chain" id="PRO_5013041705" description="VWFA domain-containing protein" evidence="3">
    <location>
        <begin position="26"/>
        <end position="470"/>
    </location>
</feature>